<protein>
    <submittedName>
        <fullName evidence="1">Uncharacterized protein</fullName>
    </submittedName>
</protein>
<dbReference type="Proteomes" id="UP001295684">
    <property type="component" value="Unassembled WGS sequence"/>
</dbReference>
<accession>A0AAD1UKX3</accession>
<evidence type="ECO:0000313" key="2">
    <source>
        <dbReference type="Proteomes" id="UP001295684"/>
    </source>
</evidence>
<sequence length="66" mass="7403">MLSSLYSKALAPPKSFRLKISQDIFSLYLMRTDSHWHSAIFIKGSVQRSLVKALCRPCTGPTEGMT</sequence>
<organism evidence="1 2">
    <name type="scientific">Euplotes crassus</name>
    <dbReference type="NCBI Taxonomy" id="5936"/>
    <lineage>
        <taxon>Eukaryota</taxon>
        <taxon>Sar</taxon>
        <taxon>Alveolata</taxon>
        <taxon>Ciliophora</taxon>
        <taxon>Intramacronucleata</taxon>
        <taxon>Spirotrichea</taxon>
        <taxon>Hypotrichia</taxon>
        <taxon>Euplotida</taxon>
        <taxon>Euplotidae</taxon>
        <taxon>Moneuplotes</taxon>
    </lineage>
</organism>
<dbReference type="AlphaFoldDB" id="A0AAD1UKX3"/>
<reference evidence="1" key="1">
    <citation type="submission" date="2023-07" db="EMBL/GenBank/DDBJ databases">
        <authorList>
            <consortium name="AG Swart"/>
            <person name="Singh M."/>
            <person name="Singh A."/>
            <person name="Seah K."/>
            <person name="Emmerich C."/>
        </authorList>
    </citation>
    <scope>NUCLEOTIDE SEQUENCE</scope>
    <source>
        <strain evidence="1">DP1</strain>
    </source>
</reference>
<comment type="caution">
    <text evidence="1">The sequence shown here is derived from an EMBL/GenBank/DDBJ whole genome shotgun (WGS) entry which is preliminary data.</text>
</comment>
<keyword evidence="2" id="KW-1185">Reference proteome</keyword>
<proteinExistence type="predicted"/>
<evidence type="ECO:0000313" key="1">
    <source>
        <dbReference type="EMBL" id="CAI2369168.1"/>
    </source>
</evidence>
<name>A0AAD1UKX3_EUPCR</name>
<dbReference type="EMBL" id="CAMPGE010010319">
    <property type="protein sequence ID" value="CAI2369168.1"/>
    <property type="molecule type" value="Genomic_DNA"/>
</dbReference>
<gene>
    <name evidence="1" type="ORF">ECRASSUSDP1_LOCUS10466</name>
</gene>